<organism evidence="4 5">
    <name type="scientific">Hibiscus sabdariffa</name>
    <name type="common">roselle</name>
    <dbReference type="NCBI Taxonomy" id="183260"/>
    <lineage>
        <taxon>Eukaryota</taxon>
        <taxon>Viridiplantae</taxon>
        <taxon>Streptophyta</taxon>
        <taxon>Embryophyta</taxon>
        <taxon>Tracheophyta</taxon>
        <taxon>Spermatophyta</taxon>
        <taxon>Magnoliopsida</taxon>
        <taxon>eudicotyledons</taxon>
        <taxon>Gunneridae</taxon>
        <taxon>Pentapetalae</taxon>
        <taxon>rosids</taxon>
        <taxon>malvids</taxon>
        <taxon>Malvales</taxon>
        <taxon>Malvaceae</taxon>
        <taxon>Malvoideae</taxon>
        <taxon>Hibiscus</taxon>
    </lineage>
</organism>
<keyword evidence="1" id="KW-0433">Leucine-rich repeat</keyword>
<sequence length="270" mass="30593">MNCYRLGGNVNALTLLKNHLKVFANSRKKFDIILPGNEIPEWFSHQRVEPSIKIPLPLNIRNDSQWMGVAFCCIFVNHDASRNEDLFYCADIHCGNSGQAGSDKSSRRVDASGFILGNIKEDHIFLRYLSCDVLYPSYLENKYDESETENSSTSDCSNQECDELELSIARFFFPWKTPKVKKCGVRIVYEKDLEDIPLIKEQYRIQSCAEIEDMNLDSATDGSITNVCEETKTEEEAGPQPKQMENVFSFIMGLLGKIHGSTRSGPSLHV</sequence>
<comment type="caution">
    <text evidence="4">The sequence shown here is derived from an EMBL/GenBank/DDBJ whole genome shotgun (WGS) entry which is preliminary data.</text>
</comment>
<accession>A0ABR2B9K0</accession>
<dbReference type="EMBL" id="JBBPBM010000148">
    <property type="protein sequence ID" value="KAK8503665.1"/>
    <property type="molecule type" value="Genomic_DNA"/>
</dbReference>
<dbReference type="Proteomes" id="UP001472677">
    <property type="component" value="Unassembled WGS sequence"/>
</dbReference>
<evidence type="ECO:0000313" key="4">
    <source>
        <dbReference type="EMBL" id="KAK8503665.1"/>
    </source>
</evidence>
<evidence type="ECO:0000259" key="3">
    <source>
        <dbReference type="Pfam" id="PF20160"/>
    </source>
</evidence>
<reference evidence="4 5" key="1">
    <citation type="journal article" date="2024" name="G3 (Bethesda)">
        <title>Genome assembly of Hibiscus sabdariffa L. provides insights into metabolisms of medicinal natural products.</title>
        <authorList>
            <person name="Kim T."/>
        </authorList>
    </citation>
    <scope>NUCLEOTIDE SEQUENCE [LARGE SCALE GENOMIC DNA]</scope>
    <source>
        <strain evidence="4">TK-2024</strain>
        <tissue evidence="4">Old leaves</tissue>
    </source>
</reference>
<gene>
    <name evidence="4" type="ORF">V6N12_024837</name>
</gene>
<feature type="domain" description="C-JID" evidence="3">
    <location>
        <begin position="34"/>
        <end position="194"/>
    </location>
</feature>
<keyword evidence="2" id="KW-0677">Repeat</keyword>
<evidence type="ECO:0000256" key="1">
    <source>
        <dbReference type="ARBA" id="ARBA00022614"/>
    </source>
</evidence>
<dbReference type="Pfam" id="PF20160">
    <property type="entry name" value="C-JID"/>
    <property type="match status" value="1"/>
</dbReference>
<dbReference type="InterPro" id="IPR045344">
    <property type="entry name" value="C-JID"/>
</dbReference>
<protein>
    <recommendedName>
        <fullName evidence="3">C-JID domain-containing protein</fullName>
    </recommendedName>
</protein>
<proteinExistence type="predicted"/>
<keyword evidence="5" id="KW-1185">Reference proteome</keyword>
<name>A0ABR2B9K0_9ROSI</name>
<evidence type="ECO:0000313" key="5">
    <source>
        <dbReference type="Proteomes" id="UP001472677"/>
    </source>
</evidence>
<evidence type="ECO:0000256" key="2">
    <source>
        <dbReference type="ARBA" id="ARBA00022737"/>
    </source>
</evidence>